<protein>
    <submittedName>
        <fullName evidence="1">Uncharacterized protein</fullName>
    </submittedName>
</protein>
<reference evidence="1 2" key="2">
    <citation type="journal article" date="2011" name="PLoS ONE">
        <title>The Cyst-Dividing Bacterium Ramlibacter tataouinensis TTB310 Genome Reveals a Well-Stocked Toolbox for Adaptation to a Desert Environment.</title>
        <authorList>
            <person name="De Luca G."/>
            <person name="Barakat M."/>
            <person name="Ortet P."/>
            <person name="Fochesato S."/>
            <person name="Jourlin-Castelli C."/>
            <person name="Ansaldi M."/>
            <person name="Py B."/>
            <person name="Fichant G."/>
            <person name="Coutinho P.M."/>
            <person name="Voulhoux R."/>
            <person name="Bastien O."/>
            <person name="Marechal E."/>
            <person name="Henrissat B."/>
            <person name="Quentin Y."/>
            <person name="Noirot P."/>
            <person name="Filloux A."/>
            <person name="Mejean V."/>
            <person name="Dubow M.S."/>
            <person name="Barras F."/>
            <person name="Barbe V."/>
            <person name="Weissenbach J."/>
            <person name="Mihalcescu I."/>
            <person name="Vermeglio A."/>
            <person name="Achouak W."/>
            <person name="Heulin T."/>
        </authorList>
    </citation>
    <scope>NUCLEOTIDE SEQUENCE [LARGE SCALE GENOMIC DNA]</scope>
    <source>
        <strain evidence="2">ATCC BAA-407 / DSM 14655 / LMG 21543 / TTB310</strain>
    </source>
</reference>
<evidence type="ECO:0000313" key="1">
    <source>
        <dbReference type="EMBL" id="AEG94264.1"/>
    </source>
</evidence>
<dbReference type="OrthoDB" id="9758229at2"/>
<dbReference type="STRING" id="365046.Rta_31530"/>
<proteinExistence type="predicted"/>
<accession>F5XXC9</accession>
<dbReference type="Proteomes" id="UP000008385">
    <property type="component" value="Chromosome"/>
</dbReference>
<dbReference type="EMBL" id="CP000245">
    <property type="protein sequence ID" value="AEG94264.1"/>
    <property type="molecule type" value="Genomic_DNA"/>
</dbReference>
<dbReference type="eggNOG" id="COG3523">
    <property type="taxonomic scope" value="Bacteria"/>
</dbReference>
<organism evidence="1 2">
    <name type="scientific">Ramlibacter tataouinensis (strain ATCC BAA-407 / DSM 14655 / LMG 21543 / TTB310)</name>
    <dbReference type="NCBI Taxonomy" id="365046"/>
    <lineage>
        <taxon>Bacteria</taxon>
        <taxon>Pseudomonadati</taxon>
        <taxon>Pseudomonadota</taxon>
        <taxon>Betaproteobacteria</taxon>
        <taxon>Burkholderiales</taxon>
        <taxon>Comamonadaceae</taxon>
        <taxon>Ramlibacter</taxon>
    </lineage>
</organism>
<evidence type="ECO:0000313" key="2">
    <source>
        <dbReference type="Proteomes" id="UP000008385"/>
    </source>
</evidence>
<dbReference type="AlphaFoldDB" id="F5XXC9"/>
<dbReference type="PATRIC" id="fig|365046.3.peg.3220"/>
<dbReference type="RefSeq" id="WP_013902495.1">
    <property type="nucleotide sequence ID" value="NC_015677.1"/>
</dbReference>
<gene>
    <name evidence="1" type="ordered locus">Rta_31530</name>
</gene>
<dbReference type="HOGENOM" id="CLU_388762_0_0_4"/>
<reference evidence="2" key="1">
    <citation type="submission" date="2006-01" db="EMBL/GenBank/DDBJ databases">
        <title>Genome of the cyst-dividing bacterium Ramlibacter tataouinensis.</title>
        <authorList>
            <person name="Barakat M."/>
            <person name="Ortet P."/>
            <person name="De Luca G."/>
            <person name="Jourlin-Castelli C."/>
            <person name="Ansaldi M."/>
            <person name="Py B."/>
            <person name="Fichant G."/>
            <person name="Coutinho P."/>
            <person name="Voulhoux R."/>
            <person name="Bastien O."/>
            <person name="Roy S."/>
            <person name="Marechal E."/>
            <person name="Henrissat B."/>
            <person name="Quentin Y."/>
            <person name="Noirot P."/>
            <person name="Filloux A."/>
            <person name="Mejean V."/>
            <person name="DuBow M."/>
            <person name="Barras F."/>
            <person name="Heulin T."/>
        </authorList>
    </citation>
    <scope>NUCLEOTIDE SEQUENCE [LARGE SCALE GENOMIC DNA]</scope>
    <source>
        <strain evidence="2">ATCC BAA-407 / DSM 14655 / LMG 21543 / TTB310</strain>
    </source>
</reference>
<sequence length="710" mass="77475">MKRRLRLEHAVLALLVAWACGLAVAAVRLDAWRHELSRTLIQLRADTLFRANMARERDKIQPAWYRQKALSLISALERMRHDAAWTLFMPGSWHVFDDLEERLAGHIGEAFGHTVVDTVHRELYARAAVLTGVPQDAVTAQLQVGRGCTAPGARAATGRHANATPEDMPEYAALTQYLAQAEALDRAVQALTRLQSPATAKPEDVQMLVRYALQAELPGEVSRSIALFHSMAGREGRAAHDLATRIQWATRCSLGSGMAALHARLMTGNELLSLETELAQAGAGLFDPAHRAAPASPEAVLVRYHQVSALLQRQEALLAQGRHEWMQQDAMQLGPGYQRLVERIAAIGLLGPQAAAQVQAEADRAFVQFRQRFNALFGRPGSGIVWLPGERRFALSPERQALREGFSVLLREPSMALPRGAAPGTEPRRTTVAATVAVAAPSAFGPGDVQEMLEARKRLLREALPVFPPRARASVARFVNARVAQVAYERAALALAPPAGEAALGPLDSSAVAMQRDRAAALQALLQELGAPGLAQQLRDTLGREQLRRIASAEDSLRGLPLFNARSFDFSWWQGESGPLLRVFNAPNGEALQRFVPEQVGRLERLGGQAAQMLASTDPSMAADPAAQRWAPLLGELQRYRNRQADSSLVALESYLAAVGGDLRRDNCLERLVAQPAPQPRDEIGRRHAQLHRGLVARCLQLRQSGTPAL</sequence>
<dbReference type="KEGG" id="rta:Rta_31530"/>
<name>F5XXC9_RAMTT</name>
<keyword evidence="2" id="KW-1185">Reference proteome</keyword>